<feature type="non-terminal residue" evidence="2">
    <location>
        <position position="1"/>
    </location>
</feature>
<feature type="transmembrane region" description="Helical" evidence="1">
    <location>
        <begin position="62"/>
        <end position="80"/>
    </location>
</feature>
<comment type="caution">
    <text evidence="2">The sequence shown here is derived from an EMBL/GenBank/DDBJ whole genome shotgun (WGS) entry which is preliminary data.</text>
</comment>
<organism evidence="2 3">
    <name type="scientific">Candidatus Thermofonsia Clade 3 bacterium</name>
    <dbReference type="NCBI Taxonomy" id="2364212"/>
    <lineage>
        <taxon>Bacteria</taxon>
        <taxon>Bacillati</taxon>
        <taxon>Chloroflexota</taxon>
        <taxon>Candidatus Thermofontia</taxon>
        <taxon>Candidatus Thermofonsia Clade 3</taxon>
    </lineage>
</organism>
<keyword evidence="1" id="KW-1133">Transmembrane helix</keyword>
<reference evidence="2 3" key="1">
    <citation type="submission" date="2017-11" db="EMBL/GenBank/DDBJ databases">
        <title>Evolution of Phototrophy in the Chloroflexi Phylum Driven by Horizontal Gene Transfer.</title>
        <authorList>
            <person name="Ward L.M."/>
            <person name="Hemp J."/>
            <person name="Shih P.M."/>
            <person name="Mcglynn S.E."/>
            <person name="Fischer W."/>
        </authorList>
    </citation>
    <scope>NUCLEOTIDE SEQUENCE [LARGE SCALE GENOMIC DNA]</scope>
    <source>
        <strain evidence="2">JP3_7</strain>
    </source>
</reference>
<gene>
    <name evidence="2" type="ORF">CUN48_14675</name>
</gene>
<protein>
    <submittedName>
        <fullName evidence="2">Cytochrome C</fullName>
    </submittedName>
</protein>
<dbReference type="AlphaFoldDB" id="A0A2M8Q8Y9"/>
<keyword evidence="1" id="KW-0472">Membrane</keyword>
<dbReference type="EMBL" id="PGTN01000334">
    <property type="protein sequence ID" value="PJF46265.1"/>
    <property type="molecule type" value="Genomic_DNA"/>
</dbReference>
<keyword evidence="1" id="KW-0812">Transmembrane</keyword>
<evidence type="ECO:0000313" key="2">
    <source>
        <dbReference type="EMBL" id="PJF46265.1"/>
    </source>
</evidence>
<accession>A0A2M8Q8Y9</accession>
<dbReference type="Proteomes" id="UP000230790">
    <property type="component" value="Unassembled WGS sequence"/>
</dbReference>
<name>A0A2M8Q8Y9_9CHLR</name>
<sequence length="99" mass="10799">LLALPGLLLPFFFLADLQFWLANFGQNLDPTAPLSSSVKPFVPPALGVGKIAQFRTEAYPEIGLWLAFVASALILIGLYFHRRAYKPLVDAQKQAAKAG</sequence>
<evidence type="ECO:0000313" key="3">
    <source>
        <dbReference type="Proteomes" id="UP000230790"/>
    </source>
</evidence>
<proteinExistence type="predicted"/>
<evidence type="ECO:0000256" key="1">
    <source>
        <dbReference type="SAM" id="Phobius"/>
    </source>
</evidence>